<reference evidence="2 3" key="1">
    <citation type="submission" date="2017-11" db="EMBL/GenBank/DDBJ databases">
        <title>Infants hospitalized years apart are colonized by the same room-sourced microbial strains.</title>
        <authorList>
            <person name="Brooks B."/>
            <person name="Olm M.R."/>
            <person name="Firek B.A."/>
            <person name="Baker R."/>
            <person name="Thomas B.C."/>
            <person name="Morowitz M.J."/>
            <person name="Banfield J.F."/>
        </authorList>
    </citation>
    <scope>NUCLEOTIDE SEQUENCE [LARGE SCALE GENOMIC DNA]</scope>
    <source>
        <strain evidence="2">S2_009_000_R2_76</strain>
    </source>
</reference>
<keyword evidence="1" id="KW-1133">Transmembrane helix</keyword>
<accession>A0A2W5GBD4</accession>
<organism evidence="2 3">
    <name type="scientific">Pseudopedobacter saltans</name>
    <dbReference type="NCBI Taxonomy" id="151895"/>
    <lineage>
        <taxon>Bacteria</taxon>
        <taxon>Pseudomonadati</taxon>
        <taxon>Bacteroidota</taxon>
        <taxon>Sphingobacteriia</taxon>
        <taxon>Sphingobacteriales</taxon>
        <taxon>Sphingobacteriaceae</taxon>
        <taxon>Pseudopedobacter</taxon>
    </lineage>
</organism>
<feature type="non-terminal residue" evidence="2">
    <location>
        <position position="62"/>
    </location>
</feature>
<keyword evidence="1" id="KW-0472">Membrane</keyword>
<name>A0A2W5GBD4_9SPHI</name>
<comment type="caution">
    <text evidence="2">The sequence shown here is derived from an EMBL/GenBank/DDBJ whole genome shotgun (WGS) entry which is preliminary data.</text>
</comment>
<protein>
    <submittedName>
        <fullName evidence="2">Uncharacterized protein</fullName>
    </submittedName>
</protein>
<dbReference type="EMBL" id="QFOI01000404">
    <property type="protein sequence ID" value="PZP42866.1"/>
    <property type="molecule type" value="Genomic_DNA"/>
</dbReference>
<dbReference type="Proteomes" id="UP000249645">
    <property type="component" value="Unassembled WGS sequence"/>
</dbReference>
<gene>
    <name evidence="2" type="ORF">DI598_16430</name>
</gene>
<feature type="transmembrane region" description="Helical" evidence="1">
    <location>
        <begin position="12"/>
        <end position="29"/>
    </location>
</feature>
<sequence length="62" mass="7067">MHKYADYRFCNFILGIKYFIVGLLPIIIMPNSLKKKKSPAVDNSQKLIADKTPDVTVNEVVK</sequence>
<keyword evidence="1" id="KW-0812">Transmembrane</keyword>
<dbReference type="AlphaFoldDB" id="A0A2W5GBD4"/>
<evidence type="ECO:0000313" key="2">
    <source>
        <dbReference type="EMBL" id="PZP42866.1"/>
    </source>
</evidence>
<evidence type="ECO:0000256" key="1">
    <source>
        <dbReference type="SAM" id="Phobius"/>
    </source>
</evidence>
<proteinExistence type="predicted"/>
<evidence type="ECO:0000313" key="3">
    <source>
        <dbReference type="Proteomes" id="UP000249645"/>
    </source>
</evidence>